<protein>
    <submittedName>
        <fullName evidence="1">Uncharacterized protein</fullName>
    </submittedName>
</protein>
<evidence type="ECO:0000313" key="2">
    <source>
        <dbReference type="Proteomes" id="UP000831768"/>
    </source>
</evidence>
<keyword evidence="2" id="KW-1185">Reference proteome</keyword>
<dbReference type="EMBL" id="CP096023">
    <property type="protein sequence ID" value="UPM45344.1"/>
    <property type="molecule type" value="Genomic_DNA"/>
</dbReference>
<evidence type="ECO:0000313" key="1">
    <source>
        <dbReference type="EMBL" id="UPM45344.1"/>
    </source>
</evidence>
<dbReference type="Proteomes" id="UP000831768">
    <property type="component" value="Plasmid unnamed4"/>
</dbReference>
<accession>A0A8U0A8Q7</accession>
<dbReference type="GeneID" id="71930164"/>
<dbReference type="KEGG" id="haad:MW046_18915"/>
<organism evidence="1 2">
    <name type="scientific">Halocatena salina</name>
    <dbReference type="NCBI Taxonomy" id="2934340"/>
    <lineage>
        <taxon>Archaea</taxon>
        <taxon>Methanobacteriati</taxon>
        <taxon>Methanobacteriota</taxon>
        <taxon>Stenosarchaea group</taxon>
        <taxon>Halobacteria</taxon>
        <taxon>Halobacteriales</taxon>
        <taxon>Natronomonadaceae</taxon>
        <taxon>Halocatena</taxon>
    </lineage>
</organism>
<gene>
    <name evidence="1" type="ORF">MW046_18915</name>
</gene>
<dbReference type="RefSeq" id="WP_247995993.1">
    <property type="nucleotide sequence ID" value="NZ_CP096023.1"/>
</dbReference>
<sequence>MPSYATLSLSRTVLTIPECRSDRIDGQEQPLKQSIANLLDDMNHLQILQPPVTVVIDITT</sequence>
<keyword evidence="1" id="KW-0614">Plasmid</keyword>
<name>A0A8U0A8Q7_9EURY</name>
<proteinExistence type="predicted"/>
<reference evidence="1" key="1">
    <citation type="submission" date="2022-04" db="EMBL/GenBank/DDBJ databases">
        <title>Halocatena sp. nov., isolated from a salt lake.</title>
        <authorList>
            <person name="Cui H.-L."/>
        </authorList>
    </citation>
    <scope>NUCLEOTIDE SEQUENCE</scope>
    <source>
        <strain evidence="1">AD-1</strain>
        <plasmid evidence="1">unnamed4</plasmid>
    </source>
</reference>
<dbReference type="AlphaFoldDB" id="A0A8U0A8Q7"/>
<geneLocation type="plasmid" evidence="1 2">
    <name>unnamed4</name>
</geneLocation>